<dbReference type="Gene3D" id="1.10.260.40">
    <property type="entry name" value="lambda repressor-like DNA-binding domains"/>
    <property type="match status" value="1"/>
</dbReference>
<evidence type="ECO:0000256" key="2">
    <source>
        <dbReference type="ARBA" id="ARBA00023125"/>
    </source>
</evidence>
<dbReference type="Proteomes" id="UP001500016">
    <property type="component" value="Unassembled WGS sequence"/>
</dbReference>
<keyword evidence="6" id="KW-1185">Reference proteome</keyword>
<dbReference type="PANTHER" id="PTHR30146">
    <property type="entry name" value="LACI-RELATED TRANSCRIPTIONAL REPRESSOR"/>
    <property type="match status" value="1"/>
</dbReference>
<dbReference type="InterPro" id="IPR010982">
    <property type="entry name" value="Lambda_DNA-bd_dom_sf"/>
</dbReference>
<dbReference type="CDD" id="cd06289">
    <property type="entry name" value="PBP1_MalI-like"/>
    <property type="match status" value="1"/>
</dbReference>
<accession>A0ABP5IKI2</accession>
<name>A0ABP5IKI2_9ACTN</name>
<dbReference type="EMBL" id="BAAAPE010000022">
    <property type="protein sequence ID" value="GAA2100087.1"/>
    <property type="molecule type" value="Genomic_DNA"/>
</dbReference>
<dbReference type="SMART" id="SM00354">
    <property type="entry name" value="HTH_LACI"/>
    <property type="match status" value="1"/>
</dbReference>
<dbReference type="Pfam" id="PF13377">
    <property type="entry name" value="Peripla_BP_3"/>
    <property type="match status" value="1"/>
</dbReference>
<feature type="domain" description="HTH lacI-type" evidence="4">
    <location>
        <begin position="1"/>
        <end position="53"/>
    </location>
</feature>
<evidence type="ECO:0000256" key="1">
    <source>
        <dbReference type="ARBA" id="ARBA00023015"/>
    </source>
</evidence>
<evidence type="ECO:0000259" key="4">
    <source>
        <dbReference type="PROSITE" id="PS50932"/>
    </source>
</evidence>
<evidence type="ECO:0000256" key="3">
    <source>
        <dbReference type="ARBA" id="ARBA00023163"/>
    </source>
</evidence>
<protein>
    <submittedName>
        <fullName evidence="5">LacI family DNA-binding transcriptional regulator</fullName>
    </submittedName>
</protein>
<proteinExistence type="predicted"/>
<sequence length="341" mass="36343">MQQVAAHAGVSRATASLVVRGAGRVSQETRDRVFASMAELGYVYDQVAASLRTRQAKVVGIVVTNIANPFFSELILGLEAEIRKAGFLPLLAVTRDDVAQQEEAVSALQEHRVAGLGIVPATGTDPGLIDELRRARVGHVFMTRYLDGAETSYVGPDDVRGGELAGEHLFGHGCRRVAYLGGPARMVSRRDRLTGLRRAARAAGLDPDAAVLSLPGETSGTGGLELGRRLAAEPEALPDGVLCHGDSVAFGLYRALYDAGLADRLRVIGYDDVPAAALWEPPLTSVSVRGRELGREAARLLLGRIEDPSAPPVVRWRAPELRVRRSCGCHGGIDSVTEDDS</sequence>
<evidence type="ECO:0000313" key="5">
    <source>
        <dbReference type="EMBL" id="GAA2100087.1"/>
    </source>
</evidence>
<dbReference type="InterPro" id="IPR000843">
    <property type="entry name" value="HTH_LacI"/>
</dbReference>
<evidence type="ECO:0000313" key="6">
    <source>
        <dbReference type="Proteomes" id="UP001500016"/>
    </source>
</evidence>
<keyword evidence="1" id="KW-0805">Transcription regulation</keyword>
<gene>
    <name evidence="5" type="ORF">GCM10009801_72310</name>
</gene>
<reference evidence="6" key="1">
    <citation type="journal article" date="2019" name="Int. J. Syst. Evol. Microbiol.">
        <title>The Global Catalogue of Microorganisms (GCM) 10K type strain sequencing project: providing services to taxonomists for standard genome sequencing and annotation.</title>
        <authorList>
            <consortium name="The Broad Institute Genomics Platform"/>
            <consortium name="The Broad Institute Genome Sequencing Center for Infectious Disease"/>
            <person name="Wu L."/>
            <person name="Ma J."/>
        </authorList>
    </citation>
    <scope>NUCLEOTIDE SEQUENCE [LARGE SCALE GENOMIC DNA]</scope>
    <source>
        <strain evidence="6">JCM 15478</strain>
    </source>
</reference>
<dbReference type="InterPro" id="IPR028082">
    <property type="entry name" value="Peripla_BP_I"/>
</dbReference>
<keyword evidence="2 5" id="KW-0238">DNA-binding</keyword>
<dbReference type="SUPFAM" id="SSF47413">
    <property type="entry name" value="lambda repressor-like DNA-binding domains"/>
    <property type="match status" value="1"/>
</dbReference>
<keyword evidence="3" id="KW-0804">Transcription</keyword>
<dbReference type="CDD" id="cd01392">
    <property type="entry name" value="HTH_LacI"/>
    <property type="match status" value="1"/>
</dbReference>
<dbReference type="SUPFAM" id="SSF53822">
    <property type="entry name" value="Periplasmic binding protein-like I"/>
    <property type="match status" value="1"/>
</dbReference>
<dbReference type="InterPro" id="IPR046335">
    <property type="entry name" value="LacI/GalR-like_sensor"/>
</dbReference>
<dbReference type="PANTHER" id="PTHR30146:SF109">
    <property type="entry name" value="HTH-TYPE TRANSCRIPTIONAL REGULATOR GALS"/>
    <property type="match status" value="1"/>
</dbReference>
<dbReference type="Gene3D" id="3.40.50.2300">
    <property type="match status" value="2"/>
</dbReference>
<dbReference type="GO" id="GO:0003677">
    <property type="term" value="F:DNA binding"/>
    <property type="evidence" value="ECO:0007669"/>
    <property type="project" value="UniProtKB-KW"/>
</dbReference>
<comment type="caution">
    <text evidence="5">The sequence shown here is derived from an EMBL/GenBank/DDBJ whole genome shotgun (WGS) entry which is preliminary data.</text>
</comment>
<dbReference type="Pfam" id="PF00356">
    <property type="entry name" value="LacI"/>
    <property type="match status" value="1"/>
</dbReference>
<dbReference type="PROSITE" id="PS50932">
    <property type="entry name" value="HTH_LACI_2"/>
    <property type="match status" value="1"/>
</dbReference>
<organism evidence="5 6">
    <name type="scientific">Streptomyces albiaxialis</name>
    <dbReference type="NCBI Taxonomy" id="329523"/>
    <lineage>
        <taxon>Bacteria</taxon>
        <taxon>Bacillati</taxon>
        <taxon>Actinomycetota</taxon>
        <taxon>Actinomycetes</taxon>
        <taxon>Kitasatosporales</taxon>
        <taxon>Streptomycetaceae</taxon>
        <taxon>Streptomyces</taxon>
    </lineage>
</organism>